<feature type="compositionally biased region" description="Basic residues" evidence="14">
    <location>
        <begin position="109"/>
        <end position="118"/>
    </location>
</feature>
<feature type="region of interest" description="Disordered" evidence="14">
    <location>
        <begin position="37"/>
        <end position="86"/>
    </location>
</feature>
<evidence type="ECO:0000256" key="6">
    <source>
        <dbReference type="ARBA" id="ARBA00022989"/>
    </source>
</evidence>
<feature type="region of interest" description="Disordered" evidence="14">
    <location>
        <begin position="109"/>
        <end position="177"/>
    </location>
</feature>
<feature type="transmembrane region" description="Helical" evidence="15">
    <location>
        <begin position="606"/>
        <end position="632"/>
    </location>
</feature>
<keyword evidence="8 13" id="KW-0406">Ion transport</keyword>
<dbReference type="InterPro" id="IPR001873">
    <property type="entry name" value="ENaC"/>
</dbReference>
<evidence type="ECO:0000256" key="14">
    <source>
        <dbReference type="SAM" id="MobiDB-lite"/>
    </source>
</evidence>
<evidence type="ECO:0000256" key="3">
    <source>
        <dbReference type="ARBA" id="ARBA00022448"/>
    </source>
</evidence>
<comment type="caution">
    <text evidence="16">The sequence shown here is derived from an EMBL/GenBank/DDBJ whole genome shotgun (WGS) entry which is preliminary data.</text>
</comment>
<gene>
    <name evidence="16" type="ORF">niasHS_007595</name>
</gene>
<evidence type="ECO:0000256" key="11">
    <source>
        <dbReference type="ARBA" id="ARBA00023201"/>
    </source>
</evidence>
<dbReference type="PANTHER" id="PTHR11690:SF244">
    <property type="entry name" value="DEGENERIN LIKE"/>
    <property type="match status" value="1"/>
</dbReference>
<keyword evidence="9 15" id="KW-0472">Membrane</keyword>
<organism evidence="16 17">
    <name type="scientific">Heterodera schachtii</name>
    <name type="common">Sugarbeet cyst nematode worm</name>
    <name type="synonym">Tylenchus schachtii</name>
    <dbReference type="NCBI Taxonomy" id="97005"/>
    <lineage>
        <taxon>Eukaryota</taxon>
        <taxon>Metazoa</taxon>
        <taxon>Ecdysozoa</taxon>
        <taxon>Nematoda</taxon>
        <taxon>Chromadorea</taxon>
        <taxon>Rhabditida</taxon>
        <taxon>Tylenchina</taxon>
        <taxon>Tylenchomorpha</taxon>
        <taxon>Tylenchoidea</taxon>
        <taxon>Heteroderidae</taxon>
        <taxon>Heteroderinae</taxon>
        <taxon>Heterodera</taxon>
    </lineage>
</organism>
<evidence type="ECO:0000256" key="8">
    <source>
        <dbReference type="ARBA" id="ARBA00023065"/>
    </source>
</evidence>
<dbReference type="GO" id="GO:0016020">
    <property type="term" value="C:membrane"/>
    <property type="evidence" value="ECO:0007669"/>
    <property type="project" value="UniProtKB-SubCell"/>
</dbReference>
<evidence type="ECO:0000256" key="15">
    <source>
        <dbReference type="SAM" id="Phobius"/>
    </source>
</evidence>
<keyword evidence="3 13" id="KW-0813">Transport</keyword>
<keyword evidence="12 13" id="KW-0407">Ion channel</keyword>
<keyword evidence="5 13" id="KW-0812">Transmembrane</keyword>
<evidence type="ECO:0000256" key="7">
    <source>
        <dbReference type="ARBA" id="ARBA00023053"/>
    </source>
</evidence>
<accession>A0ABD2JP43</accession>
<feature type="compositionally biased region" description="Low complexity" evidence="14">
    <location>
        <begin position="154"/>
        <end position="175"/>
    </location>
</feature>
<evidence type="ECO:0000256" key="2">
    <source>
        <dbReference type="ARBA" id="ARBA00007193"/>
    </source>
</evidence>
<evidence type="ECO:0000256" key="4">
    <source>
        <dbReference type="ARBA" id="ARBA00022461"/>
    </source>
</evidence>
<dbReference type="PRINTS" id="PR01078">
    <property type="entry name" value="AMINACHANNEL"/>
</dbReference>
<feature type="compositionally biased region" description="Low complexity" evidence="14">
    <location>
        <begin position="125"/>
        <end position="140"/>
    </location>
</feature>
<evidence type="ECO:0000256" key="9">
    <source>
        <dbReference type="ARBA" id="ARBA00023136"/>
    </source>
</evidence>
<keyword evidence="10" id="KW-0325">Glycoprotein</keyword>
<evidence type="ECO:0000256" key="5">
    <source>
        <dbReference type="ARBA" id="ARBA00022692"/>
    </source>
</evidence>
<evidence type="ECO:0000256" key="1">
    <source>
        <dbReference type="ARBA" id="ARBA00004141"/>
    </source>
</evidence>
<evidence type="ECO:0000256" key="13">
    <source>
        <dbReference type="RuleBase" id="RU000679"/>
    </source>
</evidence>
<dbReference type="GO" id="GO:0005272">
    <property type="term" value="F:sodium channel activity"/>
    <property type="evidence" value="ECO:0007669"/>
    <property type="project" value="UniProtKB-KW"/>
</dbReference>
<feature type="compositionally biased region" description="Basic and acidic residues" evidence="14">
    <location>
        <begin position="656"/>
        <end position="666"/>
    </location>
</feature>
<dbReference type="EMBL" id="JBICCN010000118">
    <property type="protein sequence ID" value="KAL3092386.1"/>
    <property type="molecule type" value="Genomic_DNA"/>
</dbReference>
<proteinExistence type="inferred from homology"/>
<evidence type="ECO:0000313" key="16">
    <source>
        <dbReference type="EMBL" id="KAL3092386.1"/>
    </source>
</evidence>
<feature type="region of interest" description="Disordered" evidence="14">
    <location>
        <begin position="656"/>
        <end position="681"/>
    </location>
</feature>
<keyword evidence="17" id="KW-1185">Reference proteome</keyword>
<dbReference type="PANTHER" id="PTHR11690">
    <property type="entry name" value="AMILORIDE-SENSITIVE SODIUM CHANNEL-RELATED"/>
    <property type="match status" value="1"/>
</dbReference>
<evidence type="ECO:0000256" key="10">
    <source>
        <dbReference type="ARBA" id="ARBA00023180"/>
    </source>
</evidence>
<dbReference type="Pfam" id="PF00858">
    <property type="entry name" value="ASC"/>
    <property type="match status" value="1"/>
</dbReference>
<evidence type="ECO:0000256" key="12">
    <source>
        <dbReference type="ARBA" id="ARBA00023303"/>
    </source>
</evidence>
<protein>
    <recommendedName>
        <fullName evidence="18">Amiloride-sensitive sodium channel</fullName>
    </recommendedName>
</protein>
<keyword evidence="6 15" id="KW-1133">Transmembrane helix</keyword>
<dbReference type="AlphaFoldDB" id="A0ABD2JP43"/>
<evidence type="ECO:0008006" key="18">
    <source>
        <dbReference type="Google" id="ProtNLM"/>
    </source>
</evidence>
<reference evidence="16 17" key="1">
    <citation type="submission" date="2024-10" db="EMBL/GenBank/DDBJ databases">
        <authorList>
            <person name="Kim D."/>
        </authorList>
    </citation>
    <scope>NUCLEOTIDE SEQUENCE [LARGE SCALE GENOMIC DNA]</scope>
    <source>
        <strain evidence="16">Taebaek</strain>
    </source>
</reference>
<name>A0ABD2JP43_HETSC</name>
<evidence type="ECO:0000313" key="17">
    <source>
        <dbReference type="Proteomes" id="UP001620645"/>
    </source>
</evidence>
<dbReference type="Proteomes" id="UP001620645">
    <property type="component" value="Unassembled WGS sequence"/>
</dbReference>
<feature type="transmembrane region" description="Helical" evidence="15">
    <location>
        <begin position="215"/>
        <end position="237"/>
    </location>
</feature>
<feature type="compositionally biased region" description="Basic and acidic residues" evidence="14">
    <location>
        <begin position="72"/>
        <end position="86"/>
    </location>
</feature>
<dbReference type="Gene3D" id="1.10.287.770">
    <property type="entry name" value="YojJ-like"/>
    <property type="match status" value="1"/>
</dbReference>
<comment type="subcellular location">
    <subcellularLocation>
        <location evidence="1">Membrane</location>
        <topology evidence="1">Multi-pass membrane protein</topology>
    </subcellularLocation>
</comment>
<comment type="similarity">
    <text evidence="2 13">Belongs to the amiloride-sensitive sodium channel (TC 1.A.6) family.</text>
</comment>
<keyword evidence="4 13" id="KW-0894">Sodium channel</keyword>
<keyword evidence="7" id="KW-0915">Sodium</keyword>
<keyword evidence="11 13" id="KW-0739">Sodium transport</keyword>
<sequence>MRVNEATMGNERREYQQMLRNAYENTVEKLNRAFARGRESPAMDKRRSMSIDRAKRSSKQGMLIRPIFAFKKNNEKENGKSSRKENDGKCENIFRHFCCECCGRRNAKRTQMKKRHSKSSVIGDQLTQLTTKKSATATAAPEGQSLRHPRDRSPSNSNSSSSTISRRSSSYSPLPLGAAGANAEPTVSSYCTMLTQNTTFHGIRDTVQTSGHLRLLWLAIVILATFAALVGCALIVWEYNTRPLVVTYGIKEDVSLTLPDIVVCPFNRFNRSFLLSHNVSAPLAQYLELAFPSPAQHPFQYELYTKMIAQQRMDQMESELSKLLEKVGGRMAGDSNGNSQIAFTEFVKRSAIACQAFFVDPRTCETAEEIMTSAGKCFRLRGGEQRSDGFGHGQRIILRLPKKLYNPGVNQMLNDGVVVKLAERGKGIDHDMSFVPSGVHAIFPLTATRYEFKNYPPHFKCREDDPSGVYSRVWCFEDCFMSQAERDCNCSLAAASRPTTPYICTTSQFFRCVYPKLYRKGFEERIARCKSHCGPPCNYWRFDKTVTYSLFPSEQAKHFVNDSSKWEELRNTIILDVYYITLDYTIIRHMLSMTPPSFVAQLGGQISLWIGGSIISIIQLLIYLSSAFCAYLRATKRRRTTTTTIRRDGIIIGHEREGKKKCQRNTEKRRRKGERKRDGER</sequence>
<feature type="compositionally biased region" description="Basic and acidic residues" evidence="14">
    <location>
        <begin position="37"/>
        <end position="55"/>
    </location>
</feature>